<keyword evidence="2" id="KW-1185">Reference proteome</keyword>
<sequence length="42" mass="4752">MPLPRQGFTRTHILESNIDASILNVVLLAHIYRCHGLTLCYA</sequence>
<dbReference type="EMBL" id="KN406312">
    <property type="protein sequence ID" value="KHG16485.1"/>
    <property type="molecule type" value="Genomic_DNA"/>
</dbReference>
<name>A0A0B0NUF4_GOSAR</name>
<organism evidence="1 2">
    <name type="scientific">Gossypium arboreum</name>
    <name type="common">Tree cotton</name>
    <name type="synonym">Gossypium nanking</name>
    <dbReference type="NCBI Taxonomy" id="29729"/>
    <lineage>
        <taxon>Eukaryota</taxon>
        <taxon>Viridiplantae</taxon>
        <taxon>Streptophyta</taxon>
        <taxon>Embryophyta</taxon>
        <taxon>Tracheophyta</taxon>
        <taxon>Spermatophyta</taxon>
        <taxon>Magnoliopsida</taxon>
        <taxon>eudicotyledons</taxon>
        <taxon>Gunneridae</taxon>
        <taxon>Pentapetalae</taxon>
        <taxon>rosids</taxon>
        <taxon>malvids</taxon>
        <taxon>Malvales</taxon>
        <taxon>Malvaceae</taxon>
        <taxon>Malvoideae</taxon>
        <taxon>Gossypium</taxon>
    </lineage>
</organism>
<evidence type="ECO:0000313" key="2">
    <source>
        <dbReference type="Proteomes" id="UP000032142"/>
    </source>
</evidence>
<proteinExistence type="predicted"/>
<accession>A0A0B0NUF4</accession>
<evidence type="ECO:0000313" key="1">
    <source>
        <dbReference type="EMBL" id="KHG16485.1"/>
    </source>
</evidence>
<dbReference type="AlphaFoldDB" id="A0A0B0NUF4"/>
<reference evidence="2" key="1">
    <citation type="submission" date="2014-09" db="EMBL/GenBank/DDBJ databases">
        <authorList>
            <person name="Mudge J."/>
            <person name="Ramaraj T."/>
            <person name="Lindquist I.E."/>
            <person name="Bharti A.K."/>
            <person name="Sundararajan A."/>
            <person name="Cameron C.T."/>
            <person name="Woodward J.E."/>
            <person name="May G.D."/>
            <person name="Brubaker C."/>
            <person name="Broadhvest J."/>
            <person name="Wilkins T.A."/>
        </authorList>
    </citation>
    <scope>NUCLEOTIDE SEQUENCE</scope>
    <source>
        <strain evidence="2">cv. AKA8401</strain>
    </source>
</reference>
<protein>
    <submittedName>
        <fullName evidence="1">Uncharacterized protein</fullName>
    </submittedName>
</protein>
<gene>
    <name evidence="1" type="ORF">F383_22027</name>
</gene>
<dbReference type="Proteomes" id="UP000032142">
    <property type="component" value="Unassembled WGS sequence"/>
</dbReference>